<organism evidence="2 3">
    <name type="scientific">Nocardia pseudobrasiliensis</name>
    <dbReference type="NCBI Taxonomy" id="45979"/>
    <lineage>
        <taxon>Bacteria</taxon>
        <taxon>Bacillati</taxon>
        <taxon>Actinomycetota</taxon>
        <taxon>Actinomycetes</taxon>
        <taxon>Mycobacteriales</taxon>
        <taxon>Nocardiaceae</taxon>
        <taxon>Nocardia</taxon>
    </lineage>
</organism>
<feature type="domain" description="DUF5753" evidence="1">
    <location>
        <begin position="10"/>
        <end position="136"/>
    </location>
</feature>
<evidence type="ECO:0000313" key="2">
    <source>
        <dbReference type="EMBL" id="RDI64919.1"/>
    </source>
</evidence>
<dbReference type="EMBL" id="QQBC01000007">
    <property type="protein sequence ID" value="RDI64919.1"/>
    <property type="molecule type" value="Genomic_DNA"/>
</dbReference>
<dbReference type="InterPro" id="IPR043917">
    <property type="entry name" value="DUF5753"/>
</dbReference>
<accession>A0A370I2E9</accession>
<dbReference type="Proteomes" id="UP000254869">
    <property type="component" value="Unassembled WGS sequence"/>
</dbReference>
<proteinExistence type="predicted"/>
<gene>
    <name evidence="2" type="ORF">DFR76_107297</name>
</gene>
<sequence>MQDFYRGSRDDLAAGLAARIERQQVLYRGDHRFHFVLAEQVLHTTVGDHNVMVGQLDRLLIAMSLPRVVIGIIPAHTEYTVPLSNFCMFDQKRVLVETITAELTITQPRELVLYEKTFQALAKQAAKGDAARRLIRGALDTRAEQLNR</sequence>
<evidence type="ECO:0000259" key="1">
    <source>
        <dbReference type="Pfam" id="PF19054"/>
    </source>
</evidence>
<protein>
    <recommendedName>
        <fullName evidence="1">DUF5753 domain-containing protein</fullName>
    </recommendedName>
</protein>
<keyword evidence="3" id="KW-1185">Reference proteome</keyword>
<reference evidence="2 3" key="1">
    <citation type="submission" date="2018-07" db="EMBL/GenBank/DDBJ databases">
        <title>Genomic Encyclopedia of Type Strains, Phase IV (KMG-IV): sequencing the most valuable type-strain genomes for metagenomic binning, comparative biology and taxonomic classification.</title>
        <authorList>
            <person name="Goeker M."/>
        </authorList>
    </citation>
    <scope>NUCLEOTIDE SEQUENCE [LARGE SCALE GENOMIC DNA]</scope>
    <source>
        <strain evidence="2 3">DSM 44290</strain>
    </source>
</reference>
<dbReference type="STRING" id="1210086.GCA_001613105_02281"/>
<name>A0A370I2E9_9NOCA</name>
<comment type="caution">
    <text evidence="2">The sequence shown here is derived from an EMBL/GenBank/DDBJ whole genome shotgun (WGS) entry which is preliminary data.</text>
</comment>
<dbReference type="AlphaFoldDB" id="A0A370I2E9"/>
<dbReference type="Pfam" id="PF19054">
    <property type="entry name" value="DUF5753"/>
    <property type="match status" value="1"/>
</dbReference>
<evidence type="ECO:0000313" key="3">
    <source>
        <dbReference type="Proteomes" id="UP000254869"/>
    </source>
</evidence>